<gene>
    <name evidence="2" type="ORF">N7509_001612</name>
</gene>
<dbReference type="EMBL" id="JAPZBU010000004">
    <property type="protein sequence ID" value="KAJ5407729.1"/>
    <property type="molecule type" value="Genomic_DNA"/>
</dbReference>
<protein>
    <recommendedName>
        <fullName evidence="1">DUF218 domain-containing protein</fullName>
    </recommendedName>
</protein>
<dbReference type="InterPro" id="IPR051599">
    <property type="entry name" value="Cell_Envelope_Assoc"/>
</dbReference>
<dbReference type="Proteomes" id="UP001147747">
    <property type="component" value="Unassembled WGS sequence"/>
</dbReference>
<evidence type="ECO:0000313" key="2">
    <source>
        <dbReference type="EMBL" id="KAJ5407729.1"/>
    </source>
</evidence>
<dbReference type="OrthoDB" id="17725at2759"/>
<dbReference type="GeneID" id="81365229"/>
<sequence length="274" mass="30410">MARVDDITAADINLLAEFMSDAQLQDLSPASTKPVDCIVICASAVLDQATTLFAALTRRPSLAKYLVLCGGIGHSTQLLYEAVRCHERYSKIYNEIEGLPEARVLERILDKFFDRAAITAQGCQILIEDRSTNCGQNASFTRQVLDDSAVYDMKTCIIVQDPTMMLRTKATFEKTYEGGPCNVLFTSCPVIVPRVQVNSNGCLVYSSTVDCPSRLWKHQRFLELILGEIPRLRDDEQGYGPKGRGFIAHVDIPAAVEEAWLRLVSTVGDSRQIK</sequence>
<dbReference type="Gene3D" id="1.10.3620.10">
    <property type="entry name" value="YdcF like domain"/>
    <property type="match status" value="1"/>
</dbReference>
<dbReference type="CDD" id="cd06259">
    <property type="entry name" value="YdcF-like"/>
    <property type="match status" value="1"/>
</dbReference>
<dbReference type="InterPro" id="IPR014729">
    <property type="entry name" value="Rossmann-like_a/b/a_fold"/>
</dbReference>
<evidence type="ECO:0000259" key="1">
    <source>
        <dbReference type="Pfam" id="PF02698"/>
    </source>
</evidence>
<accession>A0A9X0BCN8</accession>
<feature type="domain" description="DUF218" evidence="1">
    <location>
        <begin position="78"/>
        <end position="190"/>
    </location>
</feature>
<dbReference type="InterPro" id="IPR003848">
    <property type="entry name" value="DUF218"/>
</dbReference>
<name>A0A9X0BCN8_9EURO</name>
<organism evidence="2 3">
    <name type="scientific">Penicillium cosmopolitanum</name>
    <dbReference type="NCBI Taxonomy" id="1131564"/>
    <lineage>
        <taxon>Eukaryota</taxon>
        <taxon>Fungi</taxon>
        <taxon>Dikarya</taxon>
        <taxon>Ascomycota</taxon>
        <taxon>Pezizomycotina</taxon>
        <taxon>Eurotiomycetes</taxon>
        <taxon>Eurotiomycetidae</taxon>
        <taxon>Eurotiales</taxon>
        <taxon>Aspergillaceae</taxon>
        <taxon>Penicillium</taxon>
    </lineage>
</organism>
<comment type="caution">
    <text evidence="2">The sequence shown here is derived from an EMBL/GenBank/DDBJ whole genome shotgun (WGS) entry which is preliminary data.</text>
</comment>
<reference evidence="2" key="2">
    <citation type="journal article" date="2023" name="IMA Fungus">
        <title>Comparative genomic study of the Penicillium genus elucidates a diverse pangenome and 15 lateral gene transfer events.</title>
        <authorList>
            <person name="Petersen C."/>
            <person name="Sorensen T."/>
            <person name="Nielsen M.R."/>
            <person name="Sondergaard T.E."/>
            <person name="Sorensen J.L."/>
            <person name="Fitzpatrick D.A."/>
            <person name="Frisvad J.C."/>
            <person name="Nielsen K.L."/>
        </authorList>
    </citation>
    <scope>NUCLEOTIDE SEQUENCE</scope>
    <source>
        <strain evidence="2">IBT 29677</strain>
    </source>
</reference>
<proteinExistence type="predicted"/>
<dbReference type="Pfam" id="PF02698">
    <property type="entry name" value="DUF218"/>
    <property type="match status" value="1"/>
</dbReference>
<dbReference type="RefSeq" id="XP_056492044.1">
    <property type="nucleotide sequence ID" value="XM_056626249.1"/>
</dbReference>
<dbReference type="PANTHER" id="PTHR30336">
    <property type="entry name" value="INNER MEMBRANE PROTEIN, PROBABLE PERMEASE"/>
    <property type="match status" value="1"/>
</dbReference>
<keyword evidence="3" id="KW-1185">Reference proteome</keyword>
<dbReference type="GO" id="GO:0005886">
    <property type="term" value="C:plasma membrane"/>
    <property type="evidence" value="ECO:0007669"/>
    <property type="project" value="TreeGrafter"/>
</dbReference>
<dbReference type="Gene3D" id="3.40.50.620">
    <property type="entry name" value="HUPs"/>
    <property type="match status" value="1"/>
</dbReference>
<dbReference type="PANTHER" id="PTHR30336:SF20">
    <property type="entry name" value="DUF218 DOMAIN-CONTAINING PROTEIN"/>
    <property type="match status" value="1"/>
</dbReference>
<evidence type="ECO:0000313" key="3">
    <source>
        <dbReference type="Proteomes" id="UP001147747"/>
    </source>
</evidence>
<dbReference type="AlphaFoldDB" id="A0A9X0BCN8"/>
<reference evidence="2" key="1">
    <citation type="submission" date="2022-12" db="EMBL/GenBank/DDBJ databases">
        <authorList>
            <person name="Petersen C."/>
        </authorList>
    </citation>
    <scope>NUCLEOTIDE SEQUENCE</scope>
    <source>
        <strain evidence="2">IBT 29677</strain>
    </source>
</reference>